<keyword evidence="2" id="KW-1133">Transmembrane helix</keyword>
<sequence length="119" mass="13164">MVNQEDNKGQKKDKENDAETTQDSGMSAGISAGLKLWLFFMLSFVLVGNPIPFSIFLGAIGGLSGGLVFAWWNSTDEKLDQAQASQVPTKVSGFRRAKLLRNANAKYPKLSKKRREQNK</sequence>
<gene>
    <name evidence="3" type="ORF">Cri9333_1880</name>
</gene>
<keyword evidence="2" id="KW-0472">Membrane</keyword>
<evidence type="ECO:0000256" key="2">
    <source>
        <dbReference type="SAM" id="Phobius"/>
    </source>
</evidence>
<accession>K9VXC1</accession>
<keyword evidence="2" id="KW-0812">Transmembrane</keyword>
<reference evidence="3 4" key="1">
    <citation type="submission" date="2012-06" db="EMBL/GenBank/DDBJ databases">
        <title>Finished chromosome of genome of Crinalium epipsammum PCC 9333.</title>
        <authorList>
            <consortium name="US DOE Joint Genome Institute"/>
            <person name="Gugger M."/>
            <person name="Coursin T."/>
            <person name="Rippka R."/>
            <person name="Tandeau De Marsac N."/>
            <person name="Huntemann M."/>
            <person name="Wei C.-L."/>
            <person name="Han J."/>
            <person name="Detter J.C."/>
            <person name="Han C."/>
            <person name="Tapia R."/>
            <person name="Davenport K."/>
            <person name="Daligault H."/>
            <person name="Erkkila T."/>
            <person name="Gu W."/>
            <person name="Munk A.C.C."/>
            <person name="Teshima H."/>
            <person name="Xu Y."/>
            <person name="Chain P."/>
            <person name="Chen A."/>
            <person name="Krypides N."/>
            <person name="Mavromatis K."/>
            <person name="Markowitz V."/>
            <person name="Szeto E."/>
            <person name="Ivanova N."/>
            <person name="Mikhailova N."/>
            <person name="Ovchinnikova G."/>
            <person name="Pagani I."/>
            <person name="Pati A."/>
            <person name="Goodwin L."/>
            <person name="Peters L."/>
            <person name="Pitluck S."/>
            <person name="Woyke T."/>
            <person name="Kerfeld C."/>
        </authorList>
    </citation>
    <scope>NUCLEOTIDE SEQUENCE [LARGE SCALE GENOMIC DNA]</scope>
    <source>
        <strain evidence="3 4">PCC 9333</strain>
    </source>
</reference>
<evidence type="ECO:0000313" key="3">
    <source>
        <dbReference type="EMBL" id="AFZ12763.1"/>
    </source>
</evidence>
<dbReference type="HOGENOM" id="CLU_172396_0_0_3"/>
<organism evidence="3 4">
    <name type="scientific">Crinalium epipsammum PCC 9333</name>
    <dbReference type="NCBI Taxonomy" id="1173022"/>
    <lineage>
        <taxon>Bacteria</taxon>
        <taxon>Bacillati</taxon>
        <taxon>Cyanobacteriota</taxon>
        <taxon>Cyanophyceae</taxon>
        <taxon>Gomontiellales</taxon>
        <taxon>Gomontiellaceae</taxon>
        <taxon>Crinalium</taxon>
    </lineage>
</organism>
<evidence type="ECO:0000313" key="4">
    <source>
        <dbReference type="Proteomes" id="UP000010472"/>
    </source>
</evidence>
<dbReference type="eggNOG" id="ENOG50339J6">
    <property type="taxonomic scope" value="Bacteria"/>
</dbReference>
<feature type="region of interest" description="Disordered" evidence="1">
    <location>
        <begin position="1"/>
        <end position="26"/>
    </location>
</feature>
<name>K9VXC1_9CYAN</name>
<evidence type="ECO:0000256" key="1">
    <source>
        <dbReference type="SAM" id="MobiDB-lite"/>
    </source>
</evidence>
<keyword evidence="4" id="KW-1185">Reference proteome</keyword>
<dbReference type="KEGG" id="cep:Cri9333_1880"/>
<proteinExistence type="predicted"/>
<protein>
    <submittedName>
        <fullName evidence="3">Uncharacterized protein</fullName>
    </submittedName>
</protein>
<dbReference type="STRING" id="1173022.Cri9333_1880"/>
<dbReference type="Proteomes" id="UP000010472">
    <property type="component" value="Chromosome"/>
</dbReference>
<dbReference type="EMBL" id="CP003620">
    <property type="protein sequence ID" value="AFZ12763.1"/>
    <property type="molecule type" value="Genomic_DNA"/>
</dbReference>
<dbReference type="OrthoDB" id="516185at2"/>
<feature type="transmembrane region" description="Helical" evidence="2">
    <location>
        <begin position="53"/>
        <end position="72"/>
    </location>
</feature>
<dbReference type="RefSeq" id="WP_015202880.1">
    <property type="nucleotide sequence ID" value="NC_019753.1"/>
</dbReference>
<feature type="transmembrane region" description="Helical" evidence="2">
    <location>
        <begin position="28"/>
        <end position="47"/>
    </location>
</feature>
<dbReference type="AlphaFoldDB" id="K9VXC1"/>
<feature type="compositionally biased region" description="Basic and acidic residues" evidence="1">
    <location>
        <begin position="1"/>
        <end position="17"/>
    </location>
</feature>